<keyword evidence="4" id="KW-1185">Reference proteome</keyword>
<dbReference type="EMBL" id="JBHUEJ010000020">
    <property type="protein sequence ID" value="MFD1711120.1"/>
    <property type="molecule type" value="Genomic_DNA"/>
</dbReference>
<sequence length="617" mass="67647">MPARLTPTPTKTSVSRLPDGAPVTYTISLDRARHRYLVQLRLSQPAATQRVSLPVWIPGSYLVREFARHLSGLQARQAKADCAVRQVDKCSWDIDCTAGKPLQIDYTVYARDPSVRAAWLDAQRGFFNGTSVLLRVHGQEDAAHDVVVRAPAGATDWQLATAMRAVQVDQRGFGRYRSADYDEVVDHPFELGPFWSGQFKAGGVAHRFVVAGAPASFDGARLLRDTQKICEAAIRFWHGAGKPPHRQYVFMLNVVDDGYGGLEHRASTALICGRRDLPRLGAPAEAARVGDGYVTLLGLISHEYFHTWNVKRMRPAEFTRYDYTQENYTRLLWFFEGFTSYYDDLLLRRAGLIDDAAYLKLLTTAANQVLQAPGRHVQSVAQASFDAWVRYYRPDENTPNSTISYYSKGALVALCLDLTLRQAGAGTLDDVMRSLWARSGGGPISEADIAAALAEQAGRSLAPELADWVHGTRELPLKALLQAEGVQVLEEPSQWAQTLGLRVGESQGTVTVKVVLDGGAAAAAGLAAGDEWLGVEPLPDAPKGRRPATLPAAQDAGWRLSRLEDLPLYAGAARQIIALVARDKRLLRLPLTLPTGSTTWRLTRSAATTQPQGWPEG</sequence>
<gene>
    <name evidence="3" type="ORF">ACFSF0_10910</name>
</gene>
<proteinExistence type="predicted"/>
<dbReference type="SUPFAM" id="SSF55486">
    <property type="entry name" value="Metalloproteases ('zincins'), catalytic domain"/>
    <property type="match status" value="1"/>
</dbReference>
<dbReference type="InterPro" id="IPR027268">
    <property type="entry name" value="Peptidase_M4/M1_CTD_sf"/>
</dbReference>
<dbReference type="Gene3D" id="1.10.390.10">
    <property type="entry name" value="Neutral Protease Domain 2"/>
    <property type="match status" value="1"/>
</dbReference>
<dbReference type="PIRSF" id="PIRSF016493">
    <property type="entry name" value="Glycyl_aminpptds"/>
    <property type="match status" value="1"/>
</dbReference>
<reference evidence="4" key="1">
    <citation type="journal article" date="2019" name="Int. J. Syst. Evol. Microbiol.">
        <title>The Global Catalogue of Microorganisms (GCM) 10K type strain sequencing project: providing services to taxonomists for standard genome sequencing and annotation.</title>
        <authorList>
            <consortium name="The Broad Institute Genomics Platform"/>
            <consortium name="The Broad Institute Genome Sequencing Center for Infectious Disease"/>
            <person name="Wu L."/>
            <person name="Ma J."/>
        </authorList>
    </citation>
    <scope>NUCLEOTIDE SEQUENCE [LARGE SCALE GENOMIC DNA]</scope>
    <source>
        <strain evidence="4">LMG 29247</strain>
    </source>
</reference>
<evidence type="ECO:0000313" key="4">
    <source>
        <dbReference type="Proteomes" id="UP001597304"/>
    </source>
</evidence>
<dbReference type="Pfam" id="PF17899">
    <property type="entry name" value="Peptidase_M61_N"/>
    <property type="match status" value="1"/>
</dbReference>
<evidence type="ECO:0000259" key="1">
    <source>
        <dbReference type="Pfam" id="PF05299"/>
    </source>
</evidence>
<accession>A0ABW4KSX5</accession>
<evidence type="ECO:0000259" key="2">
    <source>
        <dbReference type="Pfam" id="PF17899"/>
    </source>
</evidence>
<dbReference type="InterPro" id="IPR024191">
    <property type="entry name" value="Peptidase_M61"/>
</dbReference>
<feature type="domain" description="Peptidase M61 N-terminal" evidence="2">
    <location>
        <begin position="24"/>
        <end position="192"/>
    </location>
</feature>
<name>A0ABW4KSX5_9BURK</name>
<protein>
    <submittedName>
        <fullName evidence="3">M61 family metallopeptidase</fullName>
    </submittedName>
</protein>
<feature type="domain" description="Peptidase M61 catalytic" evidence="1">
    <location>
        <begin position="296"/>
        <end position="412"/>
    </location>
</feature>
<organism evidence="3 4">
    <name type="scientific">Ottowia flava</name>
    <dbReference type="NCBI Taxonomy" id="2675430"/>
    <lineage>
        <taxon>Bacteria</taxon>
        <taxon>Pseudomonadati</taxon>
        <taxon>Pseudomonadota</taxon>
        <taxon>Betaproteobacteria</taxon>
        <taxon>Burkholderiales</taxon>
        <taxon>Comamonadaceae</taxon>
        <taxon>Ottowia</taxon>
    </lineage>
</organism>
<dbReference type="InterPro" id="IPR007963">
    <property type="entry name" value="Peptidase_M61_catalytic"/>
</dbReference>
<dbReference type="Gene3D" id="2.60.40.3650">
    <property type="match status" value="1"/>
</dbReference>
<evidence type="ECO:0000313" key="3">
    <source>
        <dbReference type="EMBL" id="MFD1711120.1"/>
    </source>
</evidence>
<dbReference type="Proteomes" id="UP001597304">
    <property type="component" value="Unassembled WGS sequence"/>
</dbReference>
<comment type="caution">
    <text evidence="3">The sequence shown here is derived from an EMBL/GenBank/DDBJ whole genome shotgun (WGS) entry which is preliminary data.</text>
</comment>
<dbReference type="Pfam" id="PF05299">
    <property type="entry name" value="Peptidase_M61"/>
    <property type="match status" value="1"/>
</dbReference>
<dbReference type="InterPro" id="IPR040756">
    <property type="entry name" value="Peptidase_M61_N"/>
</dbReference>
<dbReference type="RefSeq" id="WP_147914857.1">
    <property type="nucleotide sequence ID" value="NZ_JBHUEJ010000020.1"/>
</dbReference>